<reference evidence="2" key="1">
    <citation type="submission" date="2023-08" db="EMBL/GenBank/DDBJ databases">
        <title>Isolation and Characterization of Rhodococcus erythropolis MGMM8.</title>
        <authorList>
            <person name="Diabankana R.G.C."/>
            <person name="Afordoanyi D.M."/>
            <person name="Validov S.Z."/>
        </authorList>
    </citation>
    <scope>NUCLEOTIDE SEQUENCE</scope>
    <source>
        <strain evidence="2">MGMM8</strain>
    </source>
</reference>
<evidence type="ECO:0000313" key="3">
    <source>
        <dbReference type="Proteomes" id="UP001230933"/>
    </source>
</evidence>
<dbReference type="Gene3D" id="3.40.630.30">
    <property type="match status" value="1"/>
</dbReference>
<keyword evidence="2" id="KW-0012">Acyltransferase</keyword>
<dbReference type="EMBL" id="CP124545">
    <property type="protein sequence ID" value="WGV50973.1"/>
    <property type="molecule type" value="Genomic_DNA"/>
</dbReference>
<dbReference type="RefSeq" id="WP_229757252.1">
    <property type="nucleotide sequence ID" value="NZ_JAPWIG010000008.1"/>
</dbReference>
<dbReference type="EC" id="2.3.1.-" evidence="2"/>
<protein>
    <submittedName>
        <fullName evidence="2">GNAT family N-acetyltransferase</fullName>
        <ecNumber evidence="2">2.3.1.-</ecNumber>
    </submittedName>
</protein>
<dbReference type="Pfam" id="PF13302">
    <property type="entry name" value="Acetyltransf_3"/>
    <property type="match status" value="1"/>
</dbReference>
<evidence type="ECO:0000259" key="1">
    <source>
        <dbReference type="Pfam" id="PF13302"/>
    </source>
</evidence>
<proteinExistence type="predicted"/>
<feature type="domain" description="N-acetyltransferase" evidence="1">
    <location>
        <begin position="16"/>
        <end position="101"/>
    </location>
</feature>
<dbReference type="SUPFAM" id="SSF55729">
    <property type="entry name" value="Acyl-CoA N-acyltransferases (Nat)"/>
    <property type="match status" value="1"/>
</dbReference>
<dbReference type="InterPro" id="IPR016181">
    <property type="entry name" value="Acyl_CoA_acyltransferase"/>
</dbReference>
<dbReference type="PANTHER" id="PTHR39173">
    <property type="entry name" value="ACETYLTRANSFERASE"/>
    <property type="match status" value="1"/>
</dbReference>
<organism evidence="2 3">
    <name type="scientific">Rhodococcus erythropolis</name>
    <name type="common">Arthrobacter picolinophilus</name>
    <dbReference type="NCBI Taxonomy" id="1833"/>
    <lineage>
        <taxon>Bacteria</taxon>
        <taxon>Bacillati</taxon>
        <taxon>Actinomycetota</taxon>
        <taxon>Actinomycetes</taxon>
        <taxon>Mycobacteriales</taxon>
        <taxon>Nocardiaceae</taxon>
        <taxon>Rhodococcus</taxon>
        <taxon>Rhodococcus erythropolis group</taxon>
    </lineage>
</organism>
<keyword evidence="2" id="KW-0808">Transferase</keyword>
<evidence type="ECO:0000313" key="2">
    <source>
        <dbReference type="EMBL" id="WGV50973.1"/>
    </source>
</evidence>
<sequence length="156" mass="17240">MAQPESWTGPDIVPATSWWIARGGRYLGAIQMRHSMNEILADVGGHIGYGVRPPERRQGIASTALQEMLTCATQPVGLGRVLIARNEMNVGSRKAIEVCGCLLRACAQLISRPQPRLFERHAPLLGANEHVERQLTYTRPRTLAMAAHTCHGHSRR</sequence>
<dbReference type="PANTHER" id="PTHR39173:SF1">
    <property type="entry name" value="ACETYLTRANSFERASE"/>
    <property type="match status" value="1"/>
</dbReference>
<dbReference type="Proteomes" id="UP001230933">
    <property type="component" value="Chromosome"/>
</dbReference>
<dbReference type="GO" id="GO:0016747">
    <property type="term" value="F:acyltransferase activity, transferring groups other than amino-acyl groups"/>
    <property type="evidence" value="ECO:0007669"/>
    <property type="project" value="InterPro"/>
</dbReference>
<gene>
    <name evidence="2" type="ORF">QIE55_07075</name>
</gene>
<name>A0AAX3V8J3_RHOER</name>
<dbReference type="InterPro" id="IPR000182">
    <property type="entry name" value="GNAT_dom"/>
</dbReference>
<dbReference type="AlphaFoldDB" id="A0AAX3V8J3"/>
<accession>A0AAX3V8J3</accession>